<dbReference type="OrthoDB" id="413313at2759"/>
<sequence length="717" mass="84931">MQYICGPLLLLLMYCIFEFGMLKGCGEVTGEDLCVEQILMKNMSKLINRAFIISILLFTFIYLVIKNKISRYYLIPFFIGSIYLFGIKYDISLKKQSYGNIVGGIFYFFIACALGVAVIHSIIRYFYKLYKKNKKKFCIVLMATLVFYLCFITYLKSSCRGWDNGIAGHIVDDLEEECTLLRPYICWHKLIDGWFLFEKSCEIEDFQKQKLKIFQLYGKVDSNVLDDEQINAILNQYNYMSYPLTSKFDEEQKKLDSPTQQSIIQETIFTKDYNEAKKDDREVIVNLNNMEVNFEMQRNKTLVNERNQVYKQSDHLAKNVILIYIDTLARAQAHRKLPKTMEFLSQYSDYDPKNKEYTKERNQQAKLYEFFRFHSIDRKTRNNIFKLQYNVTRDKYYQFEKYKEPMPNLLQEFKKRGYVTGHSTNTCTSDCAFRYEFIAFKKYFIEASADHEFLLYDPQYIDPNNYYNFAQGINSIYRRCIFNTDTAEHVFNYGKKFLSTYQQDPKFLFMEFTDSHEATSEVVTYMDDHIVNFLESIKNMGYLEKETNIILLSDHGQHIVSSFIYQDQNTDDSPTNSFYAIERMLPLYMIIMTQDILNKHKDLDKNLMENQQKFISMQQVRNTIVSNAVEYQNKLCFEDSVYAKREESLQCHNLGFAGVSTIKYCVCKNPDIEDAKAHYNVDEQILKEIEEYEKNKDYMPGSKYYRGDSDSDSQQKN</sequence>
<dbReference type="InParanoid" id="A0A0V0QY07"/>
<evidence type="ECO:0000256" key="2">
    <source>
        <dbReference type="SAM" id="Phobius"/>
    </source>
</evidence>
<keyword evidence="5" id="KW-1185">Reference proteome</keyword>
<comment type="caution">
    <text evidence="4">The sequence shown here is derived from an EMBL/GenBank/DDBJ whole genome shotgun (WGS) entry which is preliminary data.</text>
</comment>
<dbReference type="GO" id="GO:0005615">
    <property type="term" value="C:extracellular space"/>
    <property type="evidence" value="ECO:0007669"/>
    <property type="project" value="TreeGrafter"/>
</dbReference>
<dbReference type="OMA" id="HTINLHI"/>
<dbReference type="PANTHER" id="PTHR10974:SF1">
    <property type="entry name" value="FI08016P-RELATED"/>
    <property type="match status" value="1"/>
</dbReference>
<organism evidence="4 5">
    <name type="scientific">Pseudocohnilembus persalinus</name>
    <name type="common">Ciliate</name>
    <dbReference type="NCBI Taxonomy" id="266149"/>
    <lineage>
        <taxon>Eukaryota</taxon>
        <taxon>Sar</taxon>
        <taxon>Alveolata</taxon>
        <taxon>Ciliophora</taxon>
        <taxon>Intramacronucleata</taxon>
        <taxon>Oligohymenophorea</taxon>
        <taxon>Scuticociliatia</taxon>
        <taxon>Philasterida</taxon>
        <taxon>Pseudocohnilembidae</taxon>
        <taxon>Pseudocohnilembus</taxon>
    </lineage>
</organism>
<dbReference type="InterPro" id="IPR004245">
    <property type="entry name" value="DUF229"/>
</dbReference>
<reference evidence="4 5" key="1">
    <citation type="journal article" date="2015" name="Sci. Rep.">
        <title>Genome of the facultative scuticociliatosis pathogen Pseudocohnilembus persalinus provides insight into its virulence through horizontal gene transfer.</title>
        <authorList>
            <person name="Xiong J."/>
            <person name="Wang G."/>
            <person name="Cheng J."/>
            <person name="Tian M."/>
            <person name="Pan X."/>
            <person name="Warren A."/>
            <person name="Jiang C."/>
            <person name="Yuan D."/>
            <person name="Miao W."/>
        </authorList>
    </citation>
    <scope>NUCLEOTIDE SEQUENCE [LARGE SCALE GENOMIC DNA]</scope>
    <source>
        <strain evidence="4">36N120E</strain>
    </source>
</reference>
<evidence type="ECO:0000313" key="5">
    <source>
        <dbReference type="Proteomes" id="UP000054937"/>
    </source>
</evidence>
<feature type="signal peptide" evidence="3">
    <location>
        <begin position="1"/>
        <end position="24"/>
    </location>
</feature>
<accession>A0A0V0QY07</accession>
<gene>
    <name evidence="4" type="ORF">PPERSA_00398</name>
</gene>
<dbReference type="InterPro" id="IPR017850">
    <property type="entry name" value="Alkaline_phosphatase_core_sf"/>
</dbReference>
<feature type="transmembrane region" description="Helical" evidence="2">
    <location>
        <begin position="72"/>
        <end position="89"/>
    </location>
</feature>
<dbReference type="Gene3D" id="3.40.720.10">
    <property type="entry name" value="Alkaline Phosphatase, subunit A"/>
    <property type="match status" value="1"/>
</dbReference>
<feature type="compositionally biased region" description="Basic and acidic residues" evidence="1">
    <location>
        <begin position="705"/>
        <end position="717"/>
    </location>
</feature>
<feature type="transmembrane region" description="Helical" evidence="2">
    <location>
        <begin position="137"/>
        <end position="155"/>
    </location>
</feature>
<feature type="transmembrane region" description="Helical" evidence="2">
    <location>
        <begin position="101"/>
        <end position="125"/>
    </location>
</feature>
<dbReference type="Proteomes" id="UP000054937">
    <property type="component" value="Unassembled WGS sequence"/>
</dbReference>
<protein>
    <submittedName>
        <fullName evidence="4">Alkaline-phosphatase-like, core domain</fullName>
    </submittedName>
</protein>
<keyword evidence="2" id="KW-0812">Transmembrane</keyword>
<feature type="region of interest" description="Disordered" evidence="1">
    <location>
        <begin position="698"/>
        <end position="717"/>
    </location>
</feature>
<keyword evidence="2" id="KW-0472">Membrane</keyword>
<evidence type="ECO:0000256" key="3">
    <source>
        <dbReference type="SAM" id="SignalP"/>
    </source>
</evidence>
<proteinExistence type="predicted"/>
<dbReference type="EMBL" id="LDAU01000085">
    <property type="protein sequence ID" value="KRX07241.1"/>
    <property type="molecule type" value="Genomic_DNA"/>
</dbReference>
<dbReference type="SUPFAM" id="SSF53649">
    <property type="entry name" value="Alkaline phosphatase-like"/>
    <property type="match status" value="1"/>
</dbReference>
<feature type="transmembrane region" description="Helical" evidence="2">
    <location>
        <begin position="46"/>
        <end position="65"/>
    </location>
</feature>
<dbReference type="AlphaFoldDB" id="A0A0V0QY07"/>
<keyword evidence="2" id="KW-1133">Transmembrane helix</keyword>
<evidence type="ECO:0000313" key="4">
    <source>
        <dbReference type="EMBL" id="KRX07241.1"/>
    </source>
</evidence>
<keyword evidence="3" id="KW-0732">Signal</keyword>
<evidence type="ECO:0000256" key="1">
    <source>
        <dbReference type="SAM" id="MobiDB-lite"/>
    </source>
</evidence>
<feature type="chain" id="PRO_5006867633" evidence="3">
    <location>
        <begin position="25"/>
        <end position="717"/>
    </location>
</feature>
<name>A0A0V0QY07_PSEPJ</name>
<dbReference type="PANTHER" id="PTHR10974">
    <property type="entry name" value="FI08016P-RELATED"/>
    <property type="match status" value="1"/>
</dbReference>
<dbReference type="Pfam" id="PF02995">
    <property type="entry name" value="DUF229"/>
    <property type="match status" value="1"/>
</dbReference>